<proteinExistence type="predicted"/>
<feature type="transmembrane region" description="Helical" evidence="1">
    <location>
        <begin position="16"/>
        <end position="37"/>
    </location>
</feature>
<accession>A0A8J8KCB8</accession>
<keyword evidence="3" id="KW-1185">Reference proteome</keyword>
<evidence type="ECO:0000313" key="2">
    <source>
        <dbReference type="EMBL" id="NSL52462.1"/>
    </source>
</evidence>
<keyword evidence="1" id="KW-0812">Transmembrane</keyword>
<comment type="caution">
    <text evidence="2">The sequence shown here is derived from an EMBL/GenBank/DDBJ whole genome shotgun (WGS) entry which is preliminary data.</text>
</comment>
<keyword evidence="1" id="KW-0472">Membrane</keyword>
<dbReference type="AlphaFoldDB" id="A0A8J8KCB8"/>
<gene>
    <name evidence="2" type="ORF">HR057_11930</name>
</gene>
<name>A0A8J8KCB8_9BACI</name>
<protein>
    <submittedName>
        <fullName evidence="2">Uncharacterized protein</fullName>
    </submittedName>
</protein>
<evidence type="ECO:0000313" key="3">
    <source>
        <dbReference type="Proteomes" id="UP000625804"/>
    </source>
</evidence>
<reference evidence="2" key="1">
    <citation type="submission" date="2020-06" db="EMBL/GenBank/DDBJ databases">
        <title>A novel thermopfilic bacterium from Erzurum, Turkey.</title>
        <authorList>
            <person name="Adiguzel A."/>
            <person name="Ay H."/>
            <person name="Baltaci M.O."/>
        </authorList>
    </citation>
    <scope>NUCLEOTIDE SEQUENCE</scope>
    <source>
        <strain evidence="2">P2</strain>
    </source>
</reference>
<sequence length="74" mass="8127">MIQLDVYQKVKRLQKYVAWASAFIAFFGIGGGAIMYISGLKVFGVVWTILGSLASIILPVSALKDLKADYIEND</sequence>
<dbReference type="RefSeq" id="WP_173731667.1">
    <property type="nucleotide sequence ID" value="NZ_JABTTE010000016.1"/>
</dbReference>
<feature type="transmembrane region" description="Helical" evidence="1">
    <location>
        <begin position="43"/>
        <end position="63"/>
    </location>
</feature>
<evidence type="ECO:0000256" key="1">
    <source>
        <dbReference type="SAM" id="Phobius"/>
    </source>
</evidence>
<keyword evidence="1" id="KW-1133">Transmembrane helix</keyword>
<dbReference type="Proteomes" id="UP000625804">
    <property type="component" value="Unassembled WGS sequence"/>
</dbReference>
<organism evidence="2 3">
    <name type="scientific">Calidifontibacillus erzurumensis</name>
    <dbReference type="NCBI Taxonomy" id="2741433"/>
    <lineage>
        <taxon>Bacteria</taxon>
        <taxon>Bacillati</taxon>
        <taxon>Bacillota</taxon>
        <taxon>Bacilli</taxon>
        <taxon>Bacillales</taxon>
        <taxon>Bacillaceae</taxon>
        <taxon>Calidifontibacillus/Schinkia group</taxon>
        <taxon>Calidifontibacillus</taxon>
    </lineage>
</organism>
<dbReference type="EMBL" id="JABTTE010000016">
    <property type="protein sequence ID" value="NSL52462.1"/>
    <property type="molecule type" value="Genomic_DNA"/>
</dbReference>